<keyword evidence="1" id="KW-1133">Transmembrane helix</keyword>
<keyword evidence="1" id="KW-0472">Membrane</keyword>
<gene>
    <name evidence="2" type="ORF">DKX38_005475</name>
</gene>
<protein>
    <submittedName>
        <fullName evidence="2">Uncharacterized protein</fullName>
    </submittedName>
</protein>
<dbReference type="AlphaFoldDB" id="A0A5N5N0L2"/>
<comment type="caution">
    <text evidence="2">The sequence shown here is derived from an EMBL/GenBank/DDBJ whole genome shotgun (WGS) entry which is preliminary data.</text>
</comment>
<evidence type="ECO:0000256" key="1">
    <source>
        <dbReference type="SAM" id="Phobius"/>
    </source>
</evidence>
<feature type="transmembrane region" description="Helical" evidence="1">
    <location>
        <begin position="115"/>
        <end position="136"/>
    </location>
</feature>
<evidence type="ECO:0000313" key="2">
    <source>
        <dbReference type="EMBL" id="KAB5560518.1"/>
    </source>
</evidence>
<keyword evidence="3" id="KW-1185">Reference proteome</keyword>
<reference evidence="3" key="1">
    <citation type="journal article" date="2019" name="Gigascience">
        <title>De novo genome assembly of the endangered Acer yangbiense, a plant species with extremely small populations endemic to Yunnan Province, China.</title>
        <authorList>
            <person name="Yang J."/>
            <person name="Wariss H.M."/>
            <person name="Tao L."/>
            <person name="Zhang R."/>
            <person name="Yun Q."/>
            <person name="Hollingsworth P."/>
            <person name="Dao Z."/>
            <person name="Luo G."/>
            <person name="Guo H."/>
            <person name="Ma Y."/>
            <person name="Sun W."/>
        </authorList>
    </citation>
    <scope>NUCLEOTIDE SEQUENCE [LARGE SCALE GENOMIC DNA]</scope>
    <source>
        <strain evidence="3">cv. br00</strain>
    </source>
</reference>
<dbReference type="EMBL" id="VDCV01000004">
    <property type="protein sequence ID" value="KAB5560518.1"/>
    <property type="molecule type" value="Genomic_DNA"/>
</dbReference>
<dbReference type="Proteomes" id="UP000326939">
    <property type="component" value="Chromosome 4"/>
</dbReference>
<name>A0A5N5N0L2_9ROSI</name>
<proteinExistence type="predicted"/>
<keyword evidence="1" id="KW-0812">Transmembrane</keyword>
<accession>A0A5N5N0L2</accession>
<organism evidence="2 3">
    <name type="scientific">Salix brachista</name>
    <dbReference type="NCBI Taxonomy" id="2182728"/>
    <lineage>
        <taxon>Eukaryota</taxon>
        <taxon>Viridiplantae</taxon>
        <taxon>Streptophyta</taxon>
        <taxon>Embryophyta</taxon>
        <taxon>Tracheophyta</taxon>
        <taxon>Spermatophyta</taxon>
        <taxon>Magnoliopsida</taxon>
        <taxon>eudicotyledons</taxon>
        <taxon>Gunneridae</taxon>
        <taxon>Pentapetalae</taxon>
        <taxon>rosids</taxon>
        <taxon>fabids</taxon>
        <taxon>Malpighiales</taxon>
        <taxon>Salicaceae</taxon>
        <taxon>Saliceae</taxon>
        <taxon>Salix</taxon>
    </lineage>
</organism>
<sequence length="240" mass="26355">MLNPTRARDILCIVQNEVLPANSRVLIHGGGLSVRLVHRVPSTSKTFFALITSPCIAFMTWRIGNISTYITSEFLITLIVSELSKKVPRVSYKSTTFSMKIEIANLTSEAWFPGLQWHGGGGLYIPILTIVVGFDLKTASSSSVFMVTGGTIANVMQWLITILFAVFLASSTFKTCKNVVFHWKLESEEVERNGCGNLENGMVKNEASSKGSGEVEGVKEPLLGVELTWGSIFPVEEVLY</sequence>
<evidence type="ECO:0000313" key="3">
    <source>
        <dbReference type="Proteomes" id="UP000326939"/>
    </source>
</evidence>
<feature type="transmembrane region" description="Helical" evidence="1">
    <location>
        <begin position="143"/>
        <end position="169"/>
    </location>
</feature>